<comment type="similarity">
    <text evidence="2">Belongs to the SLC13A/DASS transporter (TC 2.A.47) family. NADC subfamily.</text>
</comment>
<feature type="transmembrane region" description="Helical" evidence="8">
    <location>
        <begin position="472"/>
        <end position="491"/>
    </location>
</feature>
<sequence>MGALKAVVKVYWKPVLALLLPIVLLPLNFVFEPPNVNAGRCGYVLLIMMHYWILDLIAIPITCLLPAILFPLLGIQKADIICLSYFQDSVMLMIGGLLVALAVEESHLHKRIALKVLLFVGSKPHWILGGFMGITGCLSMFINNTASTMMMLPIVMAVISELYQGRPDVEQHAPTTVIELKSISESINEIGNLSETDKSEKGEFSGSLPNAVPESKSSTGMNVMANKDGINFKSLSERQQDFSKALVLSVAYASNIGGFATLTGTLTNAIFLGLFNGRYKDARDVLSYASFSFFGLPSSILCLIFAWLSLTTQFIIYPYLRTRISESSPDTEQRMKTMFRTKYAELGPMSFAEGSVMAIFLTLVGLWFFRAPGFIAGWSSGFQLGFISDATPAVFMAVVLFLWPRRLPTYQRPQDGKPLPHPRKYEAILSWKVVAQKFPWDIVLFLGGALALAEGVKISGLTEVIKDQLEGVGSLAPLAVIVIVSLIVTFCTEVASNTAMASIFLPVVAGLAEVAEIHPLYYMLPVTVCCSFAFMFPVATAPNAIVFSSGFLKVTDMAKAGLPLNFGCLALMLGSLHTFGNWAFDLDNYPAWAPLQRNITATYPSLI</sequence>
<keyword evidence="10" id="KW-1185">Reference proteome</keyword>
<feature type="transmembrane region" description="Helical" evidence="8">
    <location>
        <begin position="442"/>
        <end position="460"/>
    </location>
</feature>
<feature type="transmembrane region" description="Helical" evidence="8">
    <location>
        <begin position="12"/>
        <end position="31"/>
    </location>
</feature>
<protein>
    <submittedName>
        <fullName evidence="9">Solute carrier family 13 member 5</fullName>
    </submittedName>
</protein>
<dbReference type="Proteomes" id="UP000192578">
    <property type="component" value="Unassembled WGS sequence"/>
</dbReference>
<dbReference type="GO" id="GO:0015141">
    <property type="term" value="F:succinate transmembrane transporter activity"/>
    <property type="evidence" value="ECO:0007669"/>
    <property type="project" value="UniProtKB-ARBA"/>
</dbReference>
<dbReference type="PROSITE" id="PS01271">
    <property type="entry name" value="NA_SULFATE"/>
    <property type="match status" value="1"/>
</dbReference>
<dbReference type="EMBL" id="MTYJ01000042">
    <property type="protein sequence ID" value="OQV19171.1"/>
    <property type="molecule type" value="Genomic_DNA"/>
</dbReference>
<evidence type="ECO:0000313" key="10">
    <source>
        <dbReference type="Proteomes" id="UP000192578"/>
    </source>
</evidence>
<feature type="transmembrane region" description="Helical" evidence="8">
    <location>
        <begin position="564"/>
        <end position="584"/>
    </location>
</feature>
<feature type="transmembrane region" description="Helical" evidence="8">
    <location>
        <begin position="381"/>
        <end position="403"/>
    </location>
</feature>
<comment type="subcellular location">
    <subcellularLocation>
        <location evidence="1">Membrane</location>
        <topology evidence="1">Multi-pass membrane protein</topology>
    </subcellularLocation>
</comment>
<evidence type="ECO:0000256" key="1">
    <source>
        <dbReference type="ARBA" id="ARBA00004141"/>
    </source>
</evidence>
<feature type="transmembrane region" description="Helical" evidence="8">
    <location>
        <begin position="521"/>
        <end position="552"/>
    </location>
</feature>
<keyword evidence="3" id="KW-0813">Transport</keyword>
<evidence type="ECO:0000256" key="5">
    <source>
        <dbReference type="ARBA" id="ARBA00022989"/>
    </source>
</evidence>
<feature type="transmembrane region" description="Helical" evidence="8">
    <location>
        <begin position="85"/>
        <end position="103"/>
    </location>
</feature>
<dbReference type="Pfam" id="PF00939">
    <property type="entry name" value="Na_sulph_symp"/>
    <property type="match status" value="1"/>
</dbReference>
<gene>
    <name evidence="9" type="ORF">BV898_06808</name>
</gene>
<evidence type="ECO:0000256" key="3">
    <source>
        <dbReference type="ARBA" id="ARBA00022448"/>
    </source>
</evidence>
<keyword evidence="4 8" id="KW-0812">Transmembrane</keyword>
<feature type="transmembrane region" description="Helical" evidence="8">
    <location>
        <begin position="123"/>
        <end position="142"/>
    </location>
</feature>
<evidence type="ECO:0000256" key="7">
    <source>
        <dbReference type="SAM" id="MobiDB-lite"/>
    </source>
</evidence>
<evidence type="ECO:0000256" key="2">
    <source>
        <dbReference type="ARBA" id="ARBA00006772"/>
    </source>
</evidence>
<dbReference type="PANTHER" id="PTHR10283:SF82">
    <property type="entry name" value="SOLUTE CARRIER FAMILY 13 MEMBER 2"/>
    <property type="match status" value="1"/>
</dbReference>
<name>A0A1W0WVE6_HYPEX</name>
<dbReference type="GO" id="GO:0005886">
    <property type="term" value="C:plasma membrane"/>
    <property type="evidence" value="ECO:0007669"/>
    <property type="project" value="TreeGrafter"/>
</dbReference>
<organism evidence="9 10">
    <name type="scientific">Hypsibius exemplaris</name>
    <name type="common">Freshwater tardigrade</name>
    <dbReference type="NCBI Taxonomy" id="2072580"/>
    <lineage>
        <taxon>Eukaryota</taxon>
        <taxon>Metazoa</taxon>
        <taxon>Ecdysozoa</taxon>
        <taxon>Tardigrada</taxon>
        <taxon>Eutardigrada</taxon>
        <taxon>Parachela</taxon>
        <taxon>Hypsibioidea</taxon>
        <taxon>Hypsibiidae</taxon>
        <taxon>Hypsibius</taxon>
    </lineage>
</organism>
<proteinExistence type="inferred from homology"/>
<feature type="transmembrane region" description="Helical" evidence="8">
    <location>
        <begin position="291"/>
        <end position="317"/>
    </location>
</feature>
<dbReference type="PANTHER" id="PTHR10283">
    <property type="entry name" value="SOLUTE CARRIER FAMILY 13 MEMBER"/>
    <property type="match status" value="1"/>
</dbReference>
<evidence type="ECO:0000256" key="6">
    <source>
        <dbReference type="ARBA" id="ARBA00023136"/>
    </source>
</evidence>
<dbReference type="AlphaFoldDB" id="A0A1W0WVE6"/>
<feature type="transmembrane region" description="Helical" evidence="8">
    <location>
        <begin position="498"/>
        <end position="515"/>
    </location>
</feature>
<evidence type="ECO:0000256" key="8">
    <source>
        <dbReference type="SAM" id="Phobius"/>
    </source>
</evidence>
<dbReference type="InterPro" id="IPR031312">
    <property type="entry name" value="Na/sul_symport_CS"/>
</dbReference>
<feature type="region of interest" description="Disordered" evidence="7">
    <location>
        <begin position="196"/>
        <end position="218"/>
    </location>
</feature>
<comment type="caution">
    <text evidence="9">The sequence shown here is derived from an EMBL/GenBank/DDBJ whole genome shotgun (WGS) entry which is preliminary data.</text>
</comment>
<reference evidence="10" key="1">
    <citation type="submission" date="2017-01" db="EMBL/GenBank/DDBJ databases">
        <title>Comparative genomics of anhydrobiosis in the tardigrade Hypsibius dujardini.</title>
        <authorList>
            <person name="Yoshida Y."/>
            <person name="Koutsovoulos G."/>
            <person name="Laetsch D."/>
            <person name="Stevens L."/>
            <person name="Kumar S."/>
            <person name="Horikawa D."/>
            <person name="Ishino K."/>
            <person name="Komine S."/>
            <person name="Tomita M."/>
            <person name="Blaxter M."/>
            <person name="Arakawa K."/>
        </authorList>
    </citation>
    <scope>NUCLEOTIDE SEQUENCE [LARGE SCALE GENOMIC DNA]</scope>
    <source>
        <strain evidence="10">Z151</strain>
    </source>
</reference>
<dbReference type="OrthoDB" id="6493944at2759"/>
<evidence type="ECO:0000313" key="9">
    <source>
        <dbReference type="EMBL" id="OQV19171.1"/>
    </source>
</evidence>
<evidence type="ECO:0000256" key="4">
    <source>
        <dbReference type="ARBA" id="ARBA00022692"/>
    </source>
</evidence>
<dbReference type="InterPro" id="IPR001898">
    <property type="entry name" value="SLC13A/DASS"/>
</dbReference>
<feature type="transmembrane region" description="Helical" evidence="8">
    <location>
        <begin position="343"/>
        <end position="369"/>
    </location>
</feature>
<feature type="transmembrane region" description="Helical" evidence="8">
    <location>
        <begin position="245"/>
        <end position="271"/>
    </location>
</feature>
<feature type="transmembrane region" description="Helical" evidence="8">
    <location>
        <begin position="51"/>
        <end position="73"/>
    </location>
</feature>
<keyword evidence="5 8" id="KW-1133">Transmembrane helix</keyword>
<keyword evidence="6 8" id="KW-0472">Membrane</keyword>
<accession>A0A1W0WVE6</accession>